<protein>
    <submittedName>
        <fullName evidence="2">Uncharacterized protein</fullName>
    </submittedName>
</protein>
<dbReference type="AlphaFoldDB" id="A0A450TX67"/>
<proteinExistence type="predicted"/>
<evidence type="ECO:0000313" key="3">
    <source>
        <dbReference type="EMBL" id="VFK22347.1"/>
    </source>
</evidence>
<gene>
    <name evidence="1" type="ORF">BECKFM1743A_GA0114220_102624</name>
    <name evidence="3" type="ORF">BECKFM1743B_GA0114221_108541</name>
    <name evidence="2" type="ORF">BECKFM1743C_GA0114222_107481</name>
</gene>
<reference evidence="2" key="1">
    <citation type="submission" date="2019-02" db="EMBL/GenBank/DDBJ databases">
        <authorList>
            <person name="Gruber-Vodicka R. H."/>
            <person name="Seah K. B. B."/>
        </authorList>
    </citation>
    <scope>NUCLEOTIDE SEQUENCE</scope>
    <source>
        <strain evidence="1">BECK_BZ163</strain>
        <strain evidence="3">BECK_BZ164</strain>
        <strain evidence="2">BECK_BZ165</strain>
    </source>
</reference>
<organism evidence="2">
    <name type="scientific">Candidatus Kentrum sp. FM</name>
    <dbReference type="NCBI Taxonomy" id="2126340"/>
    <lineage>
        <taxon>Bacteria</taxon>
        <taxon>Pseudomonadati</taxon>
        <taxon>Pseudomonadota</taxon>
        <taxon>Gammaproteobacteria</taxon>
        <taxon>Candidatus Kentrum</taxon>
    </lineage>
</organism>
<dbReference type="EMBL" id="CAADFA010000748">
    <property type="protein sequence ID" value="VFJ73685.1"/>
    <property type="molecule type" value="Genomic_DNA"/>
</dbReference>
<dbReference type="EMBL" id="CAADFL010000854">
    <property type="protein sequence ID" value="VFK22347.1"/>
    <property type="molecule type" value="Genomic_DNA"/>
</dbReference>
<dbReference type="EMBL" id="CAADEZ010000262">
    <property type="protein sequence ID" value="VFJ60386.1"/>
    <property type="molecule type" value="Genomic_DNA"/>
</dbReference>
<evidence type="ECO:0000313" key="2">
    <source>
        <dbReference type="EMBL" id="VFJ73685.1"/>
    </source>
</evidence>
<sequence length="35" mass="3670">MQVKTENPNMLYIAFTGMGASALGNKGIEAVLSRG</sequence>
<name>A0A450TX67_9GAMM</name>
<evidence type="ECO:0000313" key="1">
    <source>
        <dbReference type="EMBL" id="VFJ60386.1"/>
    </source>
</evidence>
<accession>A0A450TX67</accession>